<comment type="caution">
    <text evidence="3">The sequence shown here is derived from an EMBL/GenBank/DDBJ whole genome shotgun (WGS) entry which is preliminary data.</text>
</comment>
<protein>
    <submittedName>
        <fullName evidence="3">Uncharacterized protein</fullName>
    </submittedName>
</protein>
<feature type="compositionally biased region" description="Gly residues" evidence="1">
    <location>
        <begin position="69"/>
        <end position="81"/>
    </location>
</feature>
<dbReference type="AlphaFoldDB" id="A0A8H5GSG6"/>
<evidence type="ECO:0000256" key="1">
    <source>
        <dbReference type="SAM" id="MobiDB-lite"/>
    </source>
</evidence>
<name>A0A8H5GSG6_9AGAR</name>
<gene>
    <name evidence="3" type="ORF">D9758_001408</name>
</gene>
<dbReference type="EMBL" id="JAACJM010000012">
    <property type="protein sequence ID" value="KAF5370169.1"/>
    <property type="molecule type" value="Genomic_DNA"/>
</dbReference>
<evidence type="ECO:0000256" key="2">
    <source>
        <dbReference type="SAM" id="SignalP"/>
    </source>
</evidence>
<evidence type="ECO:0000313" key="3">
    <source>
        <dbReference type="EMBL" id="KAF5370169.1"/>
    </source>
</evidence>
<keyword evidence="4" id="KW-1185">Reference proteome</keyword>
<accession>A0A8H5GSG6</accession>
<reference evidence="3 4" key="1">
    <citation type="journal article" date="2020" name="ISME J.">
        <title>Uncovering the hidden diversity of litter-decomposition mechanisms in mushroom-forming fungi.</title>
        <authorList>
            <person name="Floudas D."/>
            <person name="Bentzer J."/>
            <person name="Ahren D."/>
            <person name="Johansson T."/>
            <person name="Persson P."/>
            <person name="Tunlid A."/>
        </authorList>
    </citation>
    <scope>NUCLEOTIDE SEQUENCE [LARGE SCALE GENOMIC DNA]</scope>
    <source>
        <strain evidence="3 4">CBS 291.85</strain>
    </source>
</reference>
<dbReference type="Proteomes" id="UP000559256">
    <property type="component" value="Unassembled WGS sequence"/>
</dbReference>
<organism evidence="3 4">
    <name type="scientific">Tetrapyrgos nigripes</name>
    <dbReference type="NCBI Taxonomy" id="182062"/>
    <lineage>
        <taxon>Eukaryota</taxon>
        <taxon>Fungi</taxon>
        <taxon>Dikarya</taxon>
        <taxon>Basidiomycota</taxon>
        <taxon>Agaricomycotina</taxon>
        <taxon>Agaricomycetes</taxon>
        <taxon>Agaricomycetidae</taxon>
        <taxon>Agaricales</taxon>
        <taxon>Marasmiineae</taxon>
        <taxon>Marasmiaceae</taxon>
        <taxon>Tetrapyrgos</taxon>
    </lineage>
</organism>
<evidence type="ECO:0000313" key="4">
    <source>
        <dbReference type="Proteomes" id="UP000559256"/>
    </source>
</evidence>
<proteinExistence type="predicted"/>
<feature type="region of interest" description="Disordered" evidence="1">
    <location>
        <begin position="50"/>
        <end position="85"/>
    </location>
</feature>
<keyword evidence="2" id="KW-0732">Signal</keyword>
<sequence length="114" mass="11917">MGITMSICAALPALLAPVTACFQSLTDLLTYVAVVYSTPSHGAHYIAFDRRAHDTKQKKHETKQKVEGGEGGDTGGSGGGQQPQVVVVKEGGDNGVVTNFIVNTSEGGNQQNEK</sequence>
<feature type="signal peptide" evidence="2">
    <location>
        <begin position="1"/>
        <end position="20"/>
    </location>
</feature>
<feature type="chain" id="PRO_5034121255" evidence="2">
    <location>
        <begin position="21"/>
        <end position="114"/>
    </location>
</feature>